<accession>A0A6A6A5K5</accession>
<dbReference type="Proteomes" id="UP000799771">
    <property type="component" value="Unassembled WGS sequence"/>
</dbReference>
<keyword evidence="1" id="KW-0732">Signal</keyword>
<sequence length="155" mass="16257">MPSPSISLFTLLLLLPSILASPPPPPTINPSLNPRQSPTDLQSYTSSLANIPAPSITNSGIPTRPFAVEGNTFPDFSSAADRSCDVQFDGCQGVANSGNKTEKGGVTVEMCGGQREQCYGAQREAKVQSFGASGMFTVNIGADPEFPEFDLICDG</sequence>
<reference evidence="2" key="1">
    <citation type="journal article" date="2020" name="Stud. Mycol.">
        <title>101 Dothideomycetes genomes: a test case for predicting lifestyles and emergence of pathogens.</title>
        <authorList>
            <person name="Haridas S."/>
            <person name="Albert R."/>
            <person name="Binder M."/>
            <person name="Bloem J."/>
            <person name="Labutti K."/>
            <person name="Salamov A."/>
            <person name="Andreopoulos B."/>
            <person name="Baker S."/>
            <person name="Barry K."/>
            <person name="Bills G."/>
            <person name="Bluhm B."/>
            <person name="Cannon C."/>
            <person name="Castanera R."/>
            <person name="Culley D."/>
            <person name="Daum C."/>
            <person name="Ezra D."/>
            <person name="Gonzalez J."/>
            <person name="Henrissat B."/>
            <person name="Kuo A."/>
            <person name="Liang C."/>
            <person name="Lipzen A."/>
            <person name="Lutzoni F."/>
            <person name="Magnuson J."/>
            <person name="Mondo S."/>
            <person name="Nolan M."/>
            <person name="Ohm R."/>
            <person name="Pangilinan J."/>
            <person name="Park H.-J."/>
            <person name="Ramirez L."/>
            <person name="Alfaro M."/>
            <person name="Sun H."/>
            <person name="Tritt A."/>
            <person name="Yoshinaga Y."/>
            <person name="Zwiers L.-H."/>
            <person name="Turgeon B."/>
            <person name="Goodwin S."/>
            <person name="Spatafora J."/>
            <person name="Crous P."/>
            <person name="Grigoriev I."/>
        </authorList>
    </citation>
    <scope>NUCLEOTIDE SEQUENCE</scope>
    <source>
        <strain evidence="2">CBS 119687</strain>
    </source>
</reference>
<proteinExistence type="predicted"/>
<feature type="chain" id="PRO_5025409171" evidence="1">
    <location>
        <begin position="21"/>
        <end position="155"/>
    </location>
</feature>
<evidence type="ECO:0000313" key="2">
    <source>
        <dbReference type="EMBL" id="KAF2127090.1"/>
    </source>
</evidence>
<name>A0A6A6A5K5_9PLEO</name>
<dbReference type="GeneID" id="54407258"/>
<dbReference type="EMBL" id="ML977511">
    <property type="protein sequence ID" value="KAF2127090.1"/>
    <property type="molecule type" value="Genomic_DNA"/>
</dbReference>
<organism evidence="2 3">
    <name type="scientific">Dothidotthia symphoricarpi CBS 119687</name>
    <dbReference type="NCBI Taxonomy" id="1392245"/>
    <lineage>
        <taxon>Eukaryota</taxon>
        <taxon>Fungi</taxon>
        <taxon>Dikarya</taxon>
        <taxon>Ascomycota</taxon>
        <taxon>Pezizomycotina</taxon>
        <taxon>Dothideomycetes</taxon>
        <taxon>Pleosporomycetidae</taxon>
        <taxon>Pleosporales</taxon>
        <taxon>Dothidotthiaceae</taxon>
        <taxon>Dothidotthia</taxon>
    </lineage>
</organism>
<feature type="signal peptide" evidence="1">
    <location>
        <begin position="1"/>
        <end position="20"/>
    </location>
</feature>
<gene>
    <name evidence="2" type="ORF">P153DRAFT_358730</name>
</gene>
<protein>
    <submittedName>
        <fullName evidence="2">Uncharacterized protein</fullName>
    </submittedName>
</protein>
<dbReference type="RefSeq" id="XP_033521479.1">
    <property type="nucleotide sequence ID" value="XM_033666826.1"/>
</dbReference>
<dbReference type="OrthoDB" id="2507450at2759"/>
<evidence type="ECO:0000313" key="3">
    <source>
        <dbReference type="Proteomes" id="UP000799771"/>
    </source>
</evidence>
<keyword evidence="3" id="KW-1185">Reference proteome</keyword>
<evidence type="ECO:0000256" key="1">
    <source>
        <dbReference type="SAM" id="SignalP"/>
    </source>
</evidence>
<dbReference type="AlphaFoldDB" id="A0A6A6A5K5"/>